<dbReference type="PANTHER" id="PTHR31649">
    <property type="entry name" value="AGAP009604-PA"/>
    <property type="match status" value="1"/>
</dbReference>
<name>A0A7R9AGP2_9CRUS</name>
<dbReference type="Proteomes" id="UP000677054">
    <property type="component" value="Unassembled WGS sequence"/>
</dbReference>
<accession>A0A7R9AGP2</accession>
<evidence type="ECO:0000313" key="1">
    <source>
        <dbReference type="EMBL" id="CAD7253736.1"/>
    </source>
</evidence>
<gene>
    <name evidence="1" type="ORF">DSTB1V02_LOCUS13483</name>
</gene>
<dbReference type="AlphaFoldDB" id="A0A7R9AGP2"/>
<dbReference type="EMBL" id="LR906051">
    <property type="protein sequence ID" value="CAD7253736.1"/>
    <property type="molecule type" value="Genomic_DNA"/>
</dbReference>
<dbReference type="OrthoDB" id="1925699at2759"/>
<dbReference type="InterPro" id="IPR006616">
    <property type="entry name" value="DM9_repeat"/>
</dbReference>
<sequence>MKFFDVVVFVLSFPIGYEGNEIGNLVKKMRRFDHLGKDLKLSGMLEIFLEEPNIQECIWKCDINEHKGRGCDGVNYNPELRECELVASGSSGLILDRGWLAYSSLHHQPSYFLPNDGIERLNKQYIGEFVLHIYAKETQSFPFTMKFFDFVVFVFSFPIGYEGNEIGNLEPNIQECIWKCDINEHKGRGCDGVNYNPELGECELVASGSSGLILDRGWLAYSSLHHRKFQKLAEWVEASNGKYPVGALEGGKTSSGEKIYVGRTKHDSDILPCKLHPSHSACYAPYGGKEMEKKTYEVLVNGTERYLDWVAASGVSVPDGALLGGRTAMGLPLFICRCMHEKDFVCGKASRDLQFHPGLVPTPGIGKGGRVKRKSLSFVALISAFTQSYLDPREFYSRGLGLRGRIERQPKRMLGCEN</sequence>
<dbReference type="PANTHER" id="PTHR31649:SF1">
    <property type="entry name" value="FARNESOIC ACID O-METHYL TRANSFERASE DOMAIN-CONTAINING PROTEIN"/>
    <property type="match status" value="1"/>
</dbReference>
<dbReference type="SMART" id="SM00696">
    <property type="entry name" value="DM9"/>
    <property type="match status" value="2"/>
</dbReference>
<keyword evidence="2" id="KW-1185">Reference proteome</keyword>
<proteinExistence type="predicted"/>
<dbReference type="Pfam" id="PF11901">
    <property type="entry name" value="DM9"/>
    <property type="match status" value="1"/>
</dbReference>
<evidence type="ECO:0000313" key="2">
    <source>
        <dbReference type="Proteomes" id="UP000677054"/>
    </source>
</evidence>
<protein>
    <submittedName>
        <fullName evidence="1">Uncharacterized protein</fullName>
    </submittedName>
</protein>
<reference evidence="1" key="1">
    <citation type="submission" date="2020-11" db="EMBL/GenBank/DDBJ databases">
        <authorList>
            <person name="Tran Van P."/>
        </authorList>
    </citation>
    <scope>NUCLEOTIDE SEQUENCE</scope>
</reference>
<organism evidence="1">
    <name type="scientific">Darwinula stevensoni</name>
    <dbReference type="NCBI Taxonomy" id="69355"/>
    <lineage>
        <taxon>Eukaryota</taxon>
        <taxon>Metazoa</taxon>
        <taxon>Ecdysozoa</taxon>
        <taxon>Arthropoda</taxon>
        <taxon>Crustacea</taxon>
        <taxon>Oligostraca</taxon>
        <taxon>Ostracoda</taxon>
        <taxon>Podocopa</taxon>
        <taxon>Podocopida</taxon>
        <taxon>Darwinulocopina</taxon>
        <taxon>Darwinuloidea</taxon>
        <taxon>Darwinulidae</taxon>
        <taxon>Darwinula</taxon>
    </lineage>
</organism>
<dbReference type="EMBL" id="CAJPEV010006534">
    <property type="protein sequence ID" value="CAG0904189.1"/>
    <property type="molecule type" value="Genomic_DNA"/>
</dbReference>